<feature type="compositionally biased region" description="Basic residues" evidence="1">
    <location>
        <begin position="177"/>
        <end position="190"/>
    </location>
</feature>
<reference evidence="2" key="1">
    <citation type="journal article" date="2020" name="Stud. Mycol.">
        <title>101 Dothideomycetes genomes: a test case for predicting lifestyles and emergence of pathogens.</title>
        <authorList>
            <person name="Haridas S."/>
            <person name="Albert R."/>
            <person name="Binder M."/>
            <person name="Bloem J."/>
            <person name="Labutti K."/>
            <person name="Salamov A."/>
            <person name="Andreopoulos B."/>
            <person name="Baker S."/>
            <person name="Barry K."/>
            <person name="Bills G."/>
            <person name="Bluhm B."/>
            <person name="Cannon C."/>
            <person name="Castanera R."/>
            <person name="Culley D."/>
            <person name="Daum C."/>
            <person name="Ezra D."/>
            <person name="Gonzalez J."/>
            <person name="Henrissat B."/>
            <person name="Kuo A."/>
            <person name="Liang C."/>
            <person name="Lipzen A."/>
            <person name="Lutzoni F."/>
            <person name="Magnuson J."/>
            <person name="Mondo S."/>
            <person name="Nolan M."/>
            <person name="Ohm R."/>
            <person name="Pangilinan J."/>
            <person name="Park H.-J."/>
            <person name="Ramirez L."/>
            <person name="Alfaro M."/>
            <person name="Sun H."/>
            <person name="Tritt A."/>
            <person name="Yoshinaga Y."/>
            <person name="Zwiers L.-H."/>
            <person name="Turgeon B."/>
            <person name="Goodwin S."/>
            <person name="Spatafora J."/>
            <person name="Crous P."/>
            <person name="Grigoriev I."/>
        </authorList>
    </citation>
    <scope>NUCLEOTIDE SEQUENCE</scope>
    <source>
        <strain evidence="2">CBS 113818</strain>
    </source>
</reference>
<dbReference type="Proteomes" id="UP000799424">
    <property type="component" value="Unassembled WGS sequence"/>
</dbReference>
<dbReference type="OrthoDB" id="10469109at2759"/>
<dbReference type="EMBL" id="MU006234">
    <property type="protein sequence ID" value="KAF2822327.1"/>
    <property type="molecule type" value="Genomic_DNA"/>
</dbReference>
<proteinExistence type="predicted"/>
<feature type="compositionally biased region" description="Acidic residues" evidence="1">
    <location>
        <begin position="149"/>
        <end position="159"/>
    </location>
</feature>
<dbReference type="AlphaFoldDB" id="A0A6A6ZPU8"/>
<name>A0A6A6ZPU8_9PLEO</name>
<organism evidence="2 3">
    <name type="scientific">Ophiobolus disseminans</name>
    <dbReference type="NCBI Taxonomy" id="1469910"/>
    <lineage>
        <taxon>Eukaryota</taxon>
        <taxon>Fungi</taxon>
        <taxon>Dikarya</taxon>
        <taxon>Ascomycota</taxon>
        <taxon>Pezizomycotina</taxon>
        <taxon>Dothideomycetes</taxon>
        <taxon>Pleosporomycetidae</taxon>
        <taxon>Pleosporales</taxon>
        <taxon>Pleosporineae</taxon>
        <taxon>Phaeosphaeriaceae</taxon>
        <taxon>Ophiobolus</taxon>
    </lineage>
</organism>
<feature type="region of interest" description="Disordered" evidence="1">
    <location>
        <begin position="1"/>
        <end position="21"/>
    </location>
</feature>
<feature type="region of interest" description="Disordered" evidence="1">
    <location>
        <begin position="149"/>
        <end position="190"/>
    </location>
</feature>
<evidence type="ECO:0000313" key="3">
    <source>
        <dbReference type="Proteomes" id="UP000799424"/>
    </source>
</evidence>
<keyword evidence="3" id="KW-1185">Reference proteome</keyword>
<feature type="region of interest" description="Disordered" evidence="1">
    <location>
        <begin position="90"/>
        <end position="129"/>
    </location>
</feature>
<protein>
    <submittedName>
        <fullName evidence="2">Uncharacterized protein</fullName>
    </submittedName>
</protein>
<feature type="compositionally biased region" description="Polar residues" evidence="1">
    <location>
        <begin position="116"/>
        <end position="129"/>
    </location>
</feature>
<accession>A0A6A6ZPU8</accession>
<evidence type="ECO:0000256" key="1">
    <source>
        <dbReference type="SAM" id="MobiDB-lite"/>
    </source>
</evidence>
<sequence>MSIAAILVEKPSPKNSTLPNAPVAATLSKKAWRKVVETLRPGERKRRRAKELDEMMRREINNPIGDMEASSVKSEGDVQDYHTMARRQFVGPAEDAQAENWSSALEEMSSVEKMPSQASGDGSSCETAQTAKNNACDSMSLWSALEYTEPAEGEAEDEITALPSFPSDLRQQTLVKKERKRLRKSKSTMM</sequence>
<evidence type="ECO:0000313" key="2">
    <source>
        <dbReference type="EMBL" id="KAF2822327.1"/>
    </source>
</evidence>
<gene>
    <name evidence="2" type="ORF">CC86DRAFT_77506</name>
</gene>